<dbReference type="EMBL" id="KN840706">
    <property type="protein sequence ID" value="KIP02079.1"/>
    <property type="molecule type" value="Genomic_DNA"/>
</dbReference>
<evidence type="ECO:0000313" key="1">
    <source>
        <dbReference type="EMBL" id="KIP02079.1"/>
    </source>
</evidence>
<dbReference type="HOGENOM" id="CLU_1960383_0_0_1"/>
<evidence type="ECO:0000313" key="2">
    <source>
        <dbReference type="Proteomes" id="UP000053257"/>
    </source>
</evidence>
<dbReference type="Proteomes" id="UP000053257">
    <property type="component" value="Unassembled WGS sequence"/>
</dbReference>
<reference evidence="1 2" key="1">
    <citation type="journal article" date="2014" name="PLoS Genet.">
        <title>Analysis of the Phlebiopsis gigantea genome, transcriptome and secretome provides insight into its pioneer colonization strategies of wood.</title>
        <authorList>
            <person name="Hori C."/>
            <person name="Ishida T."/>
            <person name="Igarashi K."/>
            <person name="Samejima M."/>
            <person name="Suzuki H."/>
            <person name="Master E."/>
            <person name="Ferreira P."/>
            <person name="Ruiz-Duenas F.J."/>
            <person name="Held B."/>
            <person name="Canessa P."/>
            <person name="Larrondo L.F."/>
            <person name="Schmoll M."/>
            <person name="Druzhinina I.S."/>
            <person name="Kubicek C.P."/>
            <person name="Gaskell J.A."/>
            <person name="Kersten P."/>
            <person name="St John F."/>
            <person name="Glasner J."/>
            <person name="Sabat G."/>
            <person name="Splinter BonDurant S."/>
            <person name="Syed K."/>
            <person name="Yadav J."/>
            <person name="Mgbeahuruike A.C."/>
            <person name="Kovalchuk A."/>
            <person name="Asiegbu F.O."/>
            <person name="Lackner G."/>
            <person name="Hoffmeister D."/>
            <person name="Rencoret J."/>
            <person name="Gutierrez A."/>
            <person name="Sun H."/>
            <person name="Lindquist E."/>
            <person name="Barry K."/>
            <person name="Riley R."/>
            <person name="Grigoriev I.V."/>
            <person name="Henrissat B."/>
            <person name="Kues U."/>
            <person name="Berka R.M."/>
            <person name="Martinez A.T."/>
            <person name="Covert S.F."/>
            <person name="Blanchette R.A."/>
            <person name="Cullen D."/>
        </authorList>
    </citation>
    <scope>NUCLEOTIDE SEQUENCE [LARGE SCALE GENOMIC DNA]</scope>
    <source>
        <strain evidence="1 2">11061_1 CR5-6</strain>
    </source>
</reference>
<organism evidence="1 2">
    <name type="scientific">Phlebiopsis gigantea (strain 11061_1 CR5-6)</name>
    <name type="common">White-rot fungus</name>
    <name type="synonym">Peniophora gigantea</name>
    <dbReference type="NCBI Taxonomy" id="745531"/>
    <lineage>
        <taxon>Eukaryota</taxon>
        <taxon>Fungi</taxon>
        <taxon>Dikarya</taxon>
        <taxon>Basidiomycota</taxon>
        <taxon>Agaricomycotina</taxon>
        <taxon>Agaricomycetes</taxon>
        <taxon>Polyporales</taxon>
        <taxon>Phanerochaetaceae</taxon>
        <taxon>Phlebiopsis</taxon>
    </lineage>
</organism>
<accession>A0A0C3NC50</accession>
<name>A0A0C3NC50_PHLG1</name>
<proteinExistence type="predicted"/>
<sequence length="128" mass="13123">MPVAVGAFGAGLSAAELRRPLALAPVLDACSYLEYAADAASLRAGGRARGSGGSAVHILRHGGGGQRPARDTARAVHVCAVECRPGRSMAGWGSLWRAEYGVITPDAMGAGLDDAARSTTLQRHLTEV</sequence>
<protein>
    <submittedName>
        <fullName evidence="1">Uncharacterized protein</fullName>
    </submittedName>
</protein>
<keyword evidence="2" id="KW-1185">Reference proteome</keyword>
<gene>
    <name evidence="1" type="ORF">PHLGIDRAFT_311098</name>
</gene>
<dbReference type="AlphaFoldDB" id="A0A0C3NC50"/>